<reference evidence="4 5" key="1">
    <citation type="submission" date="2018-08" db="EMBL/GenBank/DDBJ databases">
        <title>A genome reference for cultivated species of the human gut microbiota.</title>
        <authorList>
            <person name="Zou Y."/>
            <person name="Xue W."/>
            <person name="Luo G."/>
        </authorList>
    </citation>
    <scope>NUCLEOTIDE SEQUENCE [LARGE SCALE GENOMIC DNA]</scope>
    <source>
        <strain evidence="4 5">OF01-2LB</strain>
    </source>
</reference>
<proteinExistence type="predicted"/>
<dbReference type="Proteomes" id="UP000604383">
    <property type="component" value="Unassembled WGS sequence"/>
</dbReference>
<reference evidence="2" key="2">
    <citation type="journal article" date="2019" name="Nat. Med.">
        <title>A library of human gut bacterial isolates paired with longitudinal multiomics data enables mechanistic microbiome research.</title>
        <authorList>
            <person name="Poyet M."/>
            <person name="Groussin M."/>
            <person name="Gibbons S.M."/>
            <person name="Avila-Pacheco J."/>
            <person name="Jiang X."/>
            <person name="Kearney S.M."/>
            <person name="Perrotta A.R."/>
            <person name="Berdy B."/>
            <person name="Zhao S."/>
            <person name="Lieberman T.D."/>
            <person name="Swanson P.K."/>
            <person name="Smith M."/>
            <person name="Roesemann S."/>
            <person name="Alexander J.E."/>
            <person name="Rich S.A."/>
            <person name="Livny J."/>
            <person name="Vlamakis H."/>
            <person name="Clish C."/>
            <person name="Bullock K."/>
            <person name="Deik A."/>
            <person name="Scott J."/>
            <person name="Pierce K.A."/>
            <person name="Xavier R.J."/>
            <person name="Alm E.J."/>
        </authorList>
    </citation>
    <scope>NUCLEOTIDE SEQUENCE</scope>
    <source>
        <strain evidence="2">BIOML-A12</strain>
    </source>
</reference>
<dbReference type="OrthoDB" id="1863121at2"/>
<evidence type="ECO:0000313" key="3">
    <source>
        <dbReference type="EMBL" id="QJA02737.1"/>
    </source>
</evidence>
<organism evidence="4 5">
    <name type="scientific">Clostridium innocuum</name>
    <dbReference type="NCBI Taxonomy" id="1522"/>
    <lineage>
        <taxon>Bacteria</taxon>
        <taxon>Bacillati</taxon>
        <taxon>Bacillota</taxon>
        <taxon>Clostridia</taxon>
        <taxon>Eubacteriales</taxon>
        <taxon>Clostridiaceae</taxon>
        <taxon>Clostridium</taxon>
    </lineage>
</organism>
<dbReference type="EMBL" id="CP048838">
    <property type="protein sequence ID" value="QJA02737.1"/>
    <property type="molecule type" value="Genomic_DNA"/>
</dbReference>
<dbReference type="InterPro" id="IPR011437">
    <property type="entry name" value="DUF1540"/>
</dbReference>
<dbReference type="GeneID" id="61925864"/>
<evidence type="ECO:0000313" key="6">
    <source>
        <dbReference type="Proteomes" id="UP000503330"/>
    </source>
</evidence>
<evidence type="ECO:0000313" key="2">
    <source>
        <dbReference type="EMBL" id="MZH54646.1"/>
    </source>
</evidence>
<sequence>MQKKTEILCSVHNCVYNKDACCNAETISVCCDNCVHPNDCHETECKSFRCRCTK</sequence>
<gene>
    <name evidence="4" type="ORF">DXA38_00965</name>
    <name evidence="3" type="ORF">G4D54_09965</name>
    <name evidence="2" type="ORF">GT664_02480</name>
</gene>
<dbReference type="EMBL" id="QVEV01000001">
    <property type="protein sequence ID" value="RGC19090.1"/>
    <property type="molecule type" value="Genomic_DNA"/>
</dbReference>
<evidence type="ECO:0000313" key="5">
    <source>
        <dbReference type="Proteomes" id="UP000260025"/>
    </source>
</evidence>
<dbReference type="Proteomes" id="UP000260025">
    <property type="component" value="Unassembled WGS sequence"/>
</dbReference>
<dbReference type="Pfam" id="PF07561">
    <property type="entry name" value="DUF1540"/>
    <property type="match status" value="1"/>
</dbReference>
<evidence type="ECO:0000259" key="1">
    <source>
        <dbReference type="Pfam" id="PF07561"/>
    </source>
</evidence>
<evidence type="ECO:0000313" key="4">
    <source>
        <dbReference type="EMBL" id="RGC19090.1"/>
    </source>
</evidence>
<accession>A0A223MKF7</accession>
<dbReference type="RefSeq" id="WP_002608966.1">
    <property type="nucleotide sequence ID" value="NZ_AP025565.1"/>
</dbReference>
<feature type="domain" description="DUF1540" evidence="1">
    <location>
        <begin position="7"/>
        <end position="48"/>
    </location>
</feature>
<reference evidence="3 6" key="3">
    <citation type="submission" date="2020-02" db="EMBL/GenBank/DDBJ databases">
        <authorList>
            <person name="Kociolek L.K."/>
            <person name="Ozer E.A."/>
        </authorList>
    </citation>
    <scope>NUCLEOTIDE SEQUENCE [LARGE SCALE GENOMIC DNA]</scope>
    <source>
        <strain evidence="3 6">ATCC 14501</strain>
    </source>
</reference>
<protein>
    <submittedName>
        <fullName evidence="4">DUF1540 domain-containing protein</fullName>
    </submittedName>
</protein>
<dbReference type="EMBL" id="WWTN01000003">
    <property type="protein sequence ID" value="MZH54646.1"/>
    <property type="molecule type" value="Genomic_DNA"/>
</dbReference>
<dbReference type="Proteomes" id="UP000503330">
    <property type="component" value="Chromosome"/>
</dbReference>
<name>A0A223MKF7_CLOIN</name>
<dbReference type="AlphaFoldDB" id="A0A223MKF7"/>